<dbReference type="Gene3D" id="3.40.50.1010">
    <property type="entry name" value="5'-nuclease"/>
    <property type="match status" value="1"/>
</dbReference>
<dbReference type="EMBL" id="CASHTH010003500">
    <property type="protein sequence ID" value="CAI8045707.1"/>
    <property type="molecule type" value="Genomic_DNA"/>
</dbReference>
<accession>A0AA35TD27</accession>
<name>A0AA35TD27_GEOBA</name>
<evidence type="ECO:0000259" key="1">
    <source>
        <dbReference type="Pfam" id="PF01850"/>
    </source>
</evidence>
<feature type="domain" description="PIN" evidence="1">
    <location>
        <begin position="8"/>
        <end position="102"/>
    </location>
</feature>
<reference evidence="2" key="1">
    <citation type="submission" date="2023-03" db="EMBL/GenBank/DDBJ databases">
        <authorList>
            <person name="Steffen K."/>
            <person name="Cardenas P."/>
        </authorList>
    </citation>
    <scope>NUCLEOTIDE SEQUENCE</scope>
</reference>
<sequence>MSVAASAVFQLAETGNATVVVPAIVVAEFYYLSAKLGSPLEPSALLEALDSVSGIELSELGRAQLERLDRFPEVSEMHDRLIAAESDALGAAVVTRDEALARR</sequence>
<dbReference type="SUPFAM" id="SSF88723">
    <property type="entry name" value="PIN domain-like"/>
    <property type="match status" value="1"/>
</dbReference>
<evidence type="ECO:0000313" key="3">
    <source>
        <dbReference type="Proteomes" id="UP001174909"/>
    </source>
</evidence>
<protein>
    <recommendedName>
        <fullName evidence="1">PIN domain-containing protein</fullName>
    </recommendedName>
</protein>
<gene>
    <name evidence="2" type="ORF">GBAR_LOCUS25279</name>
</gene>
<keyword evidence="3" id="KW-1185">Reference proteome</keyword>
<dbReference type="AlphaFoldDB" id="A0AA35TD27"/>
<comment type="caution">
    <text evidence="2">The sequence shown here is derived from an EMBL/GenBank/DDBJ whole genome shotgun (WGS) entry which is preliminary data.</text>
</comment>
<dbReference type="Proteomes" id="UP001174909">
    <property type="component" value="Unassembled WGS sequence"/>
</dbReference>
<dbReference type="InterPro" id="IPR002716">
    <property type="entry name" value="PIN_dom"/>
</dbReference>
<dbReference type="Pfam" id="PF01850">
    <property type="entry name" value="PIN"/>
    <property type="match status" value="1"/>
</dbReference>
<organism evidence="2 3">
    <name type="scientific">Geodia barretti</name>
    <name type="common">Barrett's horny sponge</name>
    <dbReference type="NCBI Taxonomy" id="519541"/>
    <lineage>
        <taxon>Eukaryota</taxon>
        <taxon>Metazoa</taxon>
        <taxon>Porifera</taxon>
        <taxon>Demospongiae</taxon>
        <taxon>Heteroscleromorpha</taxon>
        <taxon>Tetractinellida</taxon>
        <taxon>Astrophorina</taxon>
        <taxon>Geodiidae</taxon>
        <taxon>Geodia</taxon>
    </lineage>
</organism>
<dbReference type="InterPro" id="IPR029060">
    <property type="entry name" value="PIN-like_dom_sf"/>
</dbReference>
<proteinExistence type="predicted"/>
<evidence type="ECO:0000313" key="2">
    <source>
        <dbReference type="EMBL" id="CAI8045707.1"/>
    </source>
</evidence>